<dbReference type="AlphaFoldDB" id="A0A8H2W532"/>
<proteinExistence type="predicted"/>
<dbReference type="OrthoDB" id="3237036at2759"/>
<accession>A0A8H2W532</accession>
<dbReference type="Proteomes" id="UP000663846">
    <property type="component" value="Unassembled WGS sequence"/>
</dbReference>
<protein>
    <submittedName>
        <fullName evidence="2">Uncharacterized protein</fullName>
    </submittedName>
</protein>
<evidence type="ECO:0000256" key="1">
    <source>
        <dbReference type="SAM" id="MobiDB-lite"/>
    </source>
</evidence>
<organism evidence="2 3">
    <name type="scientific">Rhizoctonia solani</name>
    <dbReference type="NCBI Taxonomy" id="456999"/>
    <lineage>
        <taxon>Eukaryota</taxon>
        <taxon>Fungi</taxon>
        <taxon>Dikarya</taxon>
        <taxon>Basidiomycota</taxon>
        <taxon>Agaricomycotina</taxon>
        <taxon>Agaricomycetes</taxon>
        <taxon>Cantharellales</taxon>
        <taxon>Ceratobasidiaceae</taxon>
        <taxon>Rhizoctonia</taxon>
    </lineage>
</organism>
<evidence type="ECO:0000313" key="2">
    <source>
        <dbReference type="EMBL" id="CAE6336697.1"/>
    </source>
</evidence>
<feature type="region of interest" description="Disordered" evidence="1">
    <location>
        <begin position="1"/>
        <end position="20"/>
    </location>
</feature>
<feature type="region of interest" description="Disordered" evidence="1">
    <location>
        <begin position="60"/>
        <end position="82"/>
    </location>
</feature>
<name>A0A8H2W532_9AGAM</name>
<dbReference type="EMBL" id="CAJMWS010000012">
    <property type="protein sequence ID" value="CAE6336697.1"/>
    <property type="molecule type" value="Genomic_DNA"/>
</dbReference>
<sequence length="82" mass="8987">MRLNNSPVLSDTKVGRPHTRAVNLPLTTVRRFAPPTPPPFNHGITDKLDRPRVWHGLEIEPIPAGGSSEPRVSPHHFAASPS</sequence>
<reference evidence="2" key="1">
    <citation type="submission" date="2021-01" db="EMBL/GenBank/DDBJ databases">
        <authorList>
            <person name="Kaushik A."/>
        </authorList>
    </citation>
    <scope>NUCLEOTIDE SEQUENCE</scope>
    <source>
        <strain evidence="2">AG1-1C</strain>
    </source>
</reference>
<comment type="caution">
    <text evidence="2">The sequence shown here is derived from an EMBL/GenBank/DDBJ whole genome shotgun (WGS) entry which is preliminary data.</text>
</comment>
<evidence type="ECO:0000313" key="3">
    <source>
        <dbReference type="Proteomes" id="UP000663846"/>
    </source>
</evidence>
<gene>
    <name evidence="2" type="ORF">RDB_LOCUS1005</name>
</gene>